<dbReference type="FunFam" id="1.10.10.10:FF:001472">
    <property type="entry name" value="Forkhead domain protein 1"/>
    <property type="match status" value="1"/>
</dbReference>
<dbReference type="PROSITE" id="PS00658">
    <property type="entry name" value="FORK_HEAD_2"/>
    <property type="match status" value="1"/>
</dbReference>
<feature type="region of interest" description="Disordered" evidence="4">
    <location>
        <begin position="129"/>
        <end position="156"/>
    </location>
</feature>
<evidence type="ECO:0000256" key="4">
    <source>
        <dbReference type="SAM" id="MobiDB-lite"/>
    </source>
</evidence>
<name>A0A8S1C9C4_9INSE</name>
<sequence>MLPLSPYLSYGPAAGFALQRELLSSRLFFHHHQQHHQKPPYSYIALIAMAINSTQDRKITLNGIYNFIMDRFPYYRDNRQGWQNSIRHNLSLNECFVKVPREKGAPGKGSFWSLDPNCTDMFEHGNYRRRKRKPASVMPRVSRGTPSVRDVVGTSTSDKGKRVVLKNDEIATNYEPDTKQFSTKASLFTIENLIKKSPSDATDNEERLRSWSEDDIATLRFYQQQVVKEWWPAVCTSS</sequence>
<dbReference type="InterPro" id="IPR036390">
    <property type="entry name" value="WH_DNA-bd_sf"/>
</dbReference>
<keyword evidence="2 3" id="KW-0539">Nucleus</keyword>
<feature type="domain" description="Fork-head" evidence="5">
    <location>
        <begin position="38"/>
        <end position="132"/>
    </location>
</feature>
<dbReference type="AlphaFoldDB" id="A0A8S1C9C4"/>
<dbReference type="Gene3D" id="1.10.10.10">
    <property type="entry name" value="Winged helix-like DNA-binding domain superfamily/Winged helix DNA-binding domain"/>
    <property type="match status" value="1"/>
</dbReference>
<comment type="subcellular location">
    <subcellularLocation>
        <location evidence="3">Nucleus</location>
    </subcellularLocation>
</comment>
<dbReference type="CDD" id="cd20027">
    <property type="entry name" value="FH_FOXL1"/>
    <property type="match status" value="1"/>
</dbReference>
<keyword evidence="1 3" id="KW-0238">DNA-binding</keyword>
<evidence type="ECO:0000256" key="3">
    <source>
        <dbReference type="PROSITE-ProRule" id="PRU00089"/>
    </source>
</evidence>
<dbReference type="InterPro" id="IPR018122">
    <property type="entry name" value="TF_fork_head_CS_1"/>
</dbReference>
<dbReference type="Pfam" id="PF00250">
    <property type="entry name" value="Forkhead"/>
    <property type="match status" value="1"/>
</dbReference>
<dbReference type="PROSITE" id="PS50039">
    <property type="entry name" value="FORK_HEAD_3"/>
    <property type="match status" value="1"/>
</dbReference>
<dbReference type="OrthoDB" id="9926427at2759"/>
<dbReference type="GO" id="GO:0000981">
    <property type="term" value="F:DNA-binding transcription factor activity, RNA polymerase II-specific"/>
    <property type="evidence" value="ECO:0007669"/>
    <property type="project" value="TreeGrafter"/>
</dbReference>
<dbReference type="Proteomes" id="UP000494165">
    <property type="component" value="Unassembled WGS sequence"/>
</dbReference>
<dbReference type="SMART" id="SM00339">
    <property type="entry name" value="FH"/>
    <property type="match status" value="1"/>
</dbReference>
<proteinExistence type="predicted"/>
<dbReference type="EMBL" id="CADEPI010000008">
    <property type="protein sequence ID" value="CAB3362229.1"/>
    <property type="molecule type" value="Genomic_DNA"/>
</dbReference>
<protein>
    <recommendedName>
        <fullName evidence="5">Fork-head domain-containing protein</fullName>
    </recommendedName>
</protein>
<evidence type="ECO:0000313" key="7">
    <source>
        <dbReference type="Proteomes" id="UP000494165"/>
    </source>
</evidence>
<dbReference type="InterPro" id="IPR001766">
    <property type="entry name" value="Fork_head_dom"/>
</dbReference>
<evidence type="ECO:0000256" key="2">
    <source>
        <dbReference type="ARBA" id="ARBA00023242"/>
    </source>
</evidence>
<dbReference type="GO" id="GO:0005634">
    <property type="term" value="C:nucleus"/>
    <property type="evidence" value="ECO:0007669"/>
    <property type="project" value="UniProtKB-SubCell"/>
</dbReference>
<gene>
    <name evidence="6" type="ORF">CLODIP_2_CD04968</name>
</gene>
<dbReference type="GO" id="GO:0030154">
    <property type="term" value="P:cell differentiation"/>
    <property type="evidence" value="ECO:0007669"/>
    <property type="project" value="TreeGrafter"/>
</dbReference>
<dbReference type="PANTHER" id="PTHR11829">
    <property type="entry name" value="FORKHEAD BOX PROTEIN"/>
    <property type="match status" value="1"/>
</dbReference>
<organism evidence="6 7">
    <name type="scientific">Cloeon dipterum</name>
    <dbReference type="NCBI Taxonomy" id="197152"/>
    <lineage>
        <taxon>Eukaryota</taxon>
        <taxon>Metazoa</taxon>
        <taxon>Ecdysozoa</taxon>
        <taxon>Arthropoda</taxon>
        <taxon>Hexapoda</taxon>
        <taxon>Insecta</taxon>
        <taxon>Pterygota</taxon>
        <taxon>Palaeoptera</taxon>
        <taxon>Ephemeroptera</taxon>
        <taxon>Pisciforma</taxon>
        <taxon>Baetidae</taxon>
        <taxon>Cloeon</taxon>
    </lineage>
</organism>
<evidence type="ECO:0000259" key="5">
    <source>
        <dbReference type="PROSITE" id="PS50039"/>
    </source>
</evidence>
<evidence type="ECO:0000256" key="1">
    <source>
        <dbReference type="ARBA" id="ARBA00023125"/>
    </source>
</evidence>
<keyword evidence="7" id="KW-1185">Reference proteome</keyword>
<dbReference type="InterPro" id="IPR050211">
    <property type="entry name" value="FOX_domain-containing"/>
</dbReference>
<dbReference type="SUPFAM" id="SSF46785">
    <property type="entry name" value="Winged helix' DNA-binding domain"/>
    <property type="match status" value="1"/>
</dbReference>
<dbReference type="InterPro" id="IPR036388">
    <property type="entry name" value="WH-like_DNA-bd_sf"/>
</dbReference>
<evidence type="ECO:0000313" key="6">
    <source>
        <dbReference type="EMBL" id="CAB3362229.1"/>
    </source>
</evidence>
<comment type="caution">
    <text evidence="6">The sequence shown here is derived from an EMBL/GenBank/DDBJ whole genome shotgun (WGS) entry which is preliminary data.</text>
</comment>
<accession>A0A8S1C9C4</accession>
<dbReference type="PROSITE" id="PS00657">
    <property type="entry name" value="FORK_HEAD_1"/>
    <property type="match status" value="1"/>
</dbReference>
<dbReference type="GO" id="GO:0009653">
    <property type="term" value="P:anatomical structure morphogenesis"/>
    <property type="evidence" value="ECO:0007669"/>
    <property type="project" value="TreeGrafter"/>
</dbReference>
<reference evidence="6 7" key="1">
    <citation type="submission" date="2020-04" db="EMBL/GenBank/DDBJ databases">
        <authorList>
            <person name="Alioto T."/>
            <person name="Alioto T."/>
            <person name="Gomez Garrido J."/>
        </authorList>
    </citation>
    <scope>NUCLEOTIDE SEQUENCE [LARGE SCALE GENOMIC DNA]</scope>
</reference>
<dbReference type="PANTHER" id="PTHR11829:SF388">
    <property type="entry name" value="FORK HEAD DOMAIN-CONTAINING PROTEIN L1-RELATED"/>
    <property type="match status" value="1"/>
</dbReference>
<dbReference type="GO" id="GO:0000978">
    <property type="term" value="F:RNA polymerase II cis-regulatory region sequence-specific DNA binding"/>
    <property type="evidence" value="ECO:0007669"/>
    <property type="project" value="TreeGrafter"/>
</dbReference>
<feature type="DNA-binding region" description="Fork-head" evidence="3">
    <location>
        <begin position="38"/>
        <end position="132"/>
    </location>
</feature>
<dbReference type="PRINTS" id="PR00053">
    <property type="entry name" value="FORKHEAD"/>
</dbReference>
<dbReference type="InterPro" id="IPR030456">
    <property type="entry name" value="TF_fork_head_CS_2"/>
</dbReference>
<dbReference type="InterPro" id="IPR047514">
    <property type="entry name" value="FH_FOXL1"/>
</dbReference>